<protein>
    <submittedName>
        <fullName evidence="1">Uncharacterized protein</fullName>
    </submittedName>
</protein>
<dbReference type="AlphaFoldDB" id="A0AAV7PVP9"/>
<keyword evidence="2" id="KW-1185">Reference proteome</keyword>
<comment type="caution">
    <text evidence="1">The sequence shown here is derived from an EMBL/GenBank/DDBJ whole genome shotgun (WGS) entry which is preliminary data.</text>
</comment>
<evidence type="ECO:0000313" key="1">
    <source>
        <dbReference type="EMBL" id="KAJ1132014.1"/>
    </source>
</evidence>
<evidence type="ECO:0000313" key="2">
    <source>
        <dbReference type="Proteomes" id="UP001066276"/>
    </source>
</evidence>
<sequence>MAILPCPQHLTSLHPLTAVGHGNLKRNKLPLEKFKTPSLRQSLSNAEYAPPEVSALVPLDRTVAIMSELRDGFQSIDACFDIITSCLDHLGERLDQHLI</sequence>
<reference evidence="1" key="1">
    <citation type="journal article" date="2022" name="bioRxiv">
        <title>Sequencing and chromosome-scale assembly of the giantPleurodeles waltlgenome.</title>
        <authorList>
            <person name="Brown T."/>
            <person name="Elewa A."/>
            <person name="Iarovenko S."/>
            <person name="Subramanian E."/>
            <person name="Araus A.J."/>
            <person name="Petzold A."/>
            <person name="Susuki M."/>
            <person name="Suzuki K.-i.T."/>
            <person name="Hayashi T."/>
            <person name="Toyoda A."/>
            <person name="Oliveira C."/>
            <person name="Osipova E."/>
            <person name="Leigh N.D."/>
            <person name="Simon A."/>
            <person name="Yun M.H."/>
        </authorList>
    </citation>
    <scope>NUCLEOTIDE SEQUENCE</scope>
    <source>
        <strain evidence="1">20211129_DDA</strain>
        <tissue evidence="1">Liver</tissue>
    </source>
</reference>
<name>A0AAV7PVP9_PLEWA</name>
<gene>
    <name evidence="1" type="ORF">NDU88_010344</name>
</gene>
<dbReference type="EMBL" id="JANPWB010000011">
    <property type="protein sequence ID" value="KAJ1132014.1"/>
    <property type="molecule type" value="Genomic_DNA"/>
</dbReference>
<proteinExistence type="predicted"/>
<dbReference type="Proteomes" id="UP001066276">
    <property type="component" value="Chromosome 7"/>
</dbReference>
<organism evidence="1 2">
    <name type="scientific">Pleurodeles waltl</name>
    <name type="common">Iberian ribbed newt</name>
    <dbReference type="NCBI Taxonomy" id="8319"/>
    <lineage>
        <taxon>Eukaryota</taxon>
        <taxon>Metazoa</taxon>
        <taxon>Chordata</taxon>
        <taxon>Craniata</taxon>
        <taxon>Vertebrata</taxon>
        <taxon>Euteleostomi</taxon>
        <taxon>Amphibia</taxon>
        <taxon>Batrachia</taxon>
        <taxon>Caudata</taxon>
        <taxon>Salamandroidea</taxon>
        <taxon>Salamandridae</taxon>
        <taxon>Pleurodelinae</taxon>
        <taxon>Pleurodeles</taxon>
    </lineage>
</organism>
<accession>A0AAV7PVP9</accession>